<evidence type="ECO:0000313" key="2">
    <source>
        <dbReference type="Proteomes" id="UP001054837"/>
    </source>
</evidence>
<proteinExistence type="predicted"/>
<dbReference type="EMBL" id="BPLQ01011519">
    <property type="protein sequence ID" value="GIY58533.1"/>
    <property type="molecule type" value="Genomic_DNA"/>
</dbReference>
<gene>
    <name evidence="1" type="ORF">CDAR_607661</name>
</gene>
<accession>A0AAV4UL81</accession>
<protein>
    <submittedName>
        <fullName evidence="1">Uncharacterized protein</fullName>
    </submittedName>
</protein>
<dbReference type="AlphaFoldDB" id="A0AAV4UL81"/>
<evidence type="ECO:0000313" key="1">
    <source>
        <dbReference type="EMBL" id="GIY58533.1"/>
    </source>
</evidence>
<name>A0AAV4UL81_9ARAC</name>
<sequence>MILSFSKTQFNDSQIIDNEVERLADFWTMQFIDSHISRRRRSTILKNYGRRNATILKIIDDKVQKFSKFSIIQFTNSNIFRRSSLKVLKIIDGKVQRFSKFSTTKFKDSQIFR</sequence>
<comment type="caution">
    <text evidence="1">The sequence shown here is derived from an EMBL/GenBank/DDBJ whole genome shotgun (WGS) entry which is preliminary data.</text>
</comment>
<reference evidence="1 2" key="1">
    <citation type="submission" date="2021-06" db="EMBL/GenBank/DDBJ databases">
        <title>Caerostris darwini draft genome.</title>
        <authorList>
            <person name="Kono N."/>
            <person name="Arakawa K."/>
        </authorList>
    </citation>
    <scope>NUCLEOTIDE SEQUENCE [LARGE SCALE GENOMIC DNA]</scope>
</reference>
<dbReference type="Proteomes" id="UP001054837">
    <property type="component" value="Unassembled WGS sequence"/>
</dbReference>
<organism evidence="1 2">
    <name type="scientific">Caerostris darwini</name>
    <dbReference type="NCBI Taxonomy" id="1538125"/>
    <lineage>
        <taxon>Eukaryota</taxon>
        <taxon>Metazoa</taxon>
        <taxon>Ecdysozoa</taxon>
        <taxon>Arthropoda</taxon>
        <taxon>Chelicerata</taxon>
        <taxon>Arachnida</taxon>
        <taxon>Araneae</taxon>
        <taxon>Araneomorphae</taxon>
        <taxon>Entelegynae</taxon>
        <taxon>Araneoidea</taxon>
        <taxon>Araneidae</taxon>
        <taxon>Caerostris</taxon>
    </lineage>
</organism>
<keyword evidence="2" id="KW-1185">Reference proteome</keyword>